<evidence type="ECO:0008006" key="3">
    <source>
        <dbReference type="Google" id="ProtNLM"/>
    </source>
</evidence>
<comment type="caution">
    <text evidence="1">The sequence shown here is derived from an EMBL/GenBank/DDBJ whole genome shotgun (WGS) entry which is preliminary data.</text>
</comment>
<evidence type="ECO:0000313" key="2">
    <source>
        <dbReference type="Proteomes" id="UP000718593"/>
    </source>
</evidence>
<proteinExistence type="predicted"/>
<accession>A0A930G2W8</accession>
<reference evidence="1" key="1">
    <citation type="submission" date="2020-04" db="EMBL/GenBank/DDBJ databases">
        <title>Deep metagenomics examines the oral microbiome during advanced dental caries in children, revealing novel taxa and co-occurrences with host molecules.</title>
        <authorList>
            <person name="Baker J.L."/>
            <person name="Morton J.T."/>
            <person name="Dinis M."/>
            <person name="Alvarez R."/>
            <person name="Tran N.C."/>
            <person name="Knight R."/>
            <person name="Edlund A."/>
        </authorList>
    </citation>
    <scope>NUCLEOTIDE SEQUENCE</scope>
    <source>
        <strain evidence="1">JCVI_32_bin.24</strain>
    </source>
</reference>
<dbReference type="AlphaFoldDB" id="A0A930G2W8"/>
<gene>
    <name evidence="1" type="ORF">HXL68_14565</name>
</gene>
<dbReference type="Gene3D" id="3.30.160.100">
    <property type="entry name" value="Ribosome hibernation promotion factor-like"/>
    <property type="match status" value="1"/>
</dbReference>
<dbReference type="InterPro" id="IPR036567">
    <property type="entry name" value="RHF-like"/>
</dbReference>
<protein>
    <recommendedName>
        <fullName evidence="3">HPF/RaiA family ribosome-associated protein</fullName>
    </recommendedName>
</protein>
<name>A0A930G2W8_9RHOO</name>
<organism evidence="1 2">
    <name type="scientific">Dechloromonas agitata</name>
    <dbReference type="NCBI Taxonomy" id="73030"/>
    <lineage>
        <taxon>Bacteria</taxon>
        <taxon>Pseudomonadati</taxon>
        <taxon>Pseudomonadota</taxon>
        <taxon>Betaproteobacteria</taxon>
        <taxon>Rhodocyclales</taxon>
        <taxon>Azonexaceae</taxon>
        <taxon>Dechloromonas</taxon>
    </lineage>
</organism>
<evidence type="ECO:0000313" key="1">
    <source>
        <dbReference type="EMBL" id="MBF1166248.1"/>
    </source>
</evidence>
<dbReference type="Proteomes" id="UP000718593">
    <property type="component" value="Unassembled WGS sequence"/>
</dbReference>
<dbReference type="EMBL" id="JABZMI010000394">
    <property type="protein sequence ID" value="MBF1166248.1"/>
    <property type="molecule type" value="Genomic_DNA"/>
</dbReference>
<sequence length="118" mass="12962">MLVQVQVKSLASASRLRSFAATKLNVALGRFSHAVQEVSMRLHDINGPERGGVDKLCRVVLRLKDNSVLVIEDLGVNMVEVIDRVADRLHHTVARQLSRLTRVERAGIRQSSLVAAAA</sequence>
<dbReference type="SUPFAM" id="SSF69754">
    <property type="entry name" value="Ribosome binding protein Y (YfiA homologue)"/>
    <property type="match status" value="1"/>
</dbReference>